<proteinExistence type="inferred from homology"/>
<dbReference type="SUPFAM" id="SSF82657">
    <property type="entry name" value="BolA-like"/>
    <property type="match status" value="1"/>
</dbReference>
<gene>
    <name evidence="2" type="ORF">D9V74_01810</name>
</gene>
<dbReference type="OrthoDB" id="9812890at2"/>
<dbReference type="Proteomes" id="UP000298745">
    <property type="component" value="Chromosome"/>
</dbReference>
<name>A0A4D6YBP7_9GAMM</name>
<dbReference type="RefSeq" id="WP_158362749.1">
    <property type="nucleotide sequence ID" value="NZ_CP034864.1"/>
</dbReference>
<organism evidence="2 3">
    <name type="scientific">Buchnera aphidicola</name>
    <name type="common">Macrosiphoniella sanborni</name>
    <dbReference type="NCBI Taxonomy" id="1241865"/>
    <lineage>
        <taxon>Bacteria</taxon>
        <taxon>Pseudomonadati</taxon>
        <taxon>Pseudomonadota</taxon>
        <taxon>Gammaproteobacteria</taxon>
        <taxon>Enterobacterales</taxon>
        <taxon>Erwiniaceae</taxon>
        <taxon>Buchnera</taxon>
    </lineage>
</organism>
<dbReference type="InterPro" id="IPR036065">
    <property type="entry name" value="BolA-like_sf"/>
</dbReference>
<dbReference type="Gene3D" id="3.30.300.90">
    <property type="entry name" value="BolA-like"/>
    <property type="match status" value="1"/>
</dbReference>
<comment type="similarity">
    <text evidence="1">Belongs to the BolA/IbaG family.</text>
</comment>
<evidence type="ECO:0000256" key="1">
    <source>
        <dbReference type="RuleBase" id="RU003860"/>
    </source>
</evidence>
<sequence length="80" mass="9240">MDNKQIKSLLIKQLDLTKIYVTGDNQHVQIIAIGKIFKGFSSVKRQQIVYAPLIPMITEKHIHAVSITSYTDEEWEKIKN</sequence>
<accession>A0A4D6YBP7</accession>
<evidence type="ECO:0000313" key="2">
    <source>
        <dbReference type="EMBL" id="QCI23911.1"/>
    </source>
</evidence>
<reference evidence="2 3" key="2">
    <citation type="submission" date="2019-05" db="EMBL/GenBank/DDBJ databases">
        <title>Genome evolution of the obligate endosymbiont Buchnera aphidicola.</title>
        <authorList>
            <person name="Moran N.A."/>
        </authorList>
    </citation>
    <scope>NUCLEOTIDE SEQUENCE [LARGE SCALE GENOMIC DNA]</scope>
    <source>
        <strain evidence="2 3">Msa</strain>
    </source>
</reference>
<evidence type="ECO:0000313" key="3">
    <source>
        <dbReference type="Proteomes" id="UP000298745"/>
    </source>
</evidence>
<dbReference type="PIRSF" id="PIRSF003113">
    <property type="entry name" value="BolA"/>
    <property type="match status" value="1"/>
</dbReference>
<reference evidence="2 3" key="1">
    <citation type="submission" date="2018-12" db="EMBL/GenBank/DDBJ databases">
        <authorList>
            <person name="Chong R.A."/>
        </authorList>
    </citation>
    <scope>NUCLEOTIDE SEQUENCE [LARGE SCALE GENOMIC DNA]</scope>
    <source>
        <strain evidence="2 3">Msa</strain>
    </source>
</reference>
<dbReference type="EMBL" id="CP034864">
    <property type="protein sequence ID" value="QCI23911.1"/>
    <property type="molecule type" value="Genomic_DNA"/>
</dbReference>
<dbReference type="InterPro" id="IPR002634">
    <property type="entry name" value="BolA"/>
</dbReference>
<dbReference type="Pfam" id="PF01722">
    <property type="entry name" value="BolA"/>
    <property type="match status" value="1"/>
</dbReference>
<protein>
    <submittedName>
        <fullName evidence="2">BolA family transcriptional regulator</fullName>
    </submittedName>
</protein>
<dbReference type="AlphaFoldDB" id="A0A4D6YBP7"/>